<proteinExistence type="predicted"/>
<protein>
    <submittedName>
        <fullName evidence="1">Transposase</fullName>
    </submittedName>
</protein>
<dbReference type="GO" id="GO:0003676">
    <property type="term" value="F:nucleic acid binding"/>
    <property type="evidence" value="ECO:0007669"/>
    <property type="project" value="InterPro"/>
</dbReference>
<comment type="caution">
    <text evidence="1">The sequence shown here is derived from an EMBL/GenBank/DDBJ whole genome shotgun (WGS) entry which is preliminary data.</text>
</comment>
<evidence type="ECO:0000313" key="1">
    <source>
        <dbReference type="EMBL" id="GFO17200.1"/>
    </source>
</evidence>
<name>A0AAV4B9E1_9GAST</name>
<dbReference type="InterPro" id="IPR036397">
    <property type="entry name" value="RNaseH_sf"/>
</dbReference>
<dbReference type="PANTHER" id="PTHR46060:SF1">
    <property type="entry name" value="MARINER MOS1 TRANSPOSASE-LIKE PROTEIN"/>
    <property type="match status" value="1"/>
</dbReference>
<evidence type="ECO:0000313" key="2">
    <source>
        <dbReference type="Proteomes" id="UP000735302"/>
    </source>
</evidence>
<dbReference type="EMBL" id="BLXT01004727">
    <property type="protein sequence ID" value="GFO17200.1"/>
    <property type="molecule type" value="Genomic_DNA"/>
</dbReference>
<organism evidence="1 2">
    <name type="scientific">Plakobranchus ocellatus</name>
    <dbReference type="NCBI Taxonomy" id="259542"/>
    <lineage>
        <taxon>Eukaryota</taxon>
        <taxon>Metazoa</taxon>
        <taxon>Spiralia</taxon>
        <taxon>Lophotrochozoa</taxon>
        <taxon>Mollusca</taxon>
        <taxon>Gastropoda</taxon>
        <taxon>Heterobranchia</taxon>
        <taxon>Euthyneura</taxon>
        <taxon>Panpulmonata</taxon>
        <taxon>Sacoglossa</taxon>
        <taxon>Placobranchoidea</taxon>
        <taxon>Plakobranchidae</taxon>
        <taxon>Plakobranchus</taxon>
    </lineage>
</organism>
<sequence>MHIVFLDTSGVTLPWPNPPGTTVNTHCYKMIIEDKWRPAIRKNRPGLLQYEVIFHHDNVPVHTARMVDEYKWSVLEHLHYSPDLAPCDFFLFSKMKEHRRGHRFESEEDIIFATKEATMQLNKRILFLHHRL</sequence>
<dbReference type="AlphaFoldDB" id="A0AAV4B9E1"/>
<reference evidence="1 2" key="1">
    <citation type="journal article" date="2021" name="Elife">
        <title>Chloroplast acquisition without the gene transfer in kleptoplastic sea slugs, Plakobranchus ocellatus.</title>
        <authorList>
            <person name="Maeda T."/>
            <person name="Takahashi S."/>
            <person name="Yoshida T."/>
            <person name="Shimamura S."/>
            <person name="Takaki Y."/>
            <person name="Nagai Y."/>
            <person name="Toyoda A."/>
            <person name="Suzuki Y."/>
            <person name="Arimoto A."/>
            <person name="Ishii H."/>
            <person name="Satoh N."/>
            <person name="Nishiyama T."/>
            <person name="Hasebe M."/>
            <person name="Maruyama T."/>
            <person name="Minagawa J."/>
            <person name="Obokata J."/>
            <person name="Shigenobu S."/>
        </authorList>
    </citation>
    <scope>NUCLEOTIDE SEQUENCE [LARGE SCALE GENOMIC DNA]</scope>
</reference>
<accession>A0AAV4B9E1</accession>
<keyword evidence="2" id="KW-1185">Reference proteome</keyword>
<dbReference type="PANTHER" id="PTHR46060">
    <property type="entry name" value="MARINER MOS1 TRANSPOSASE-LIKE PROTEIN"/>
    <property type="match status" value="1"/>
</dbReference>
<dbReference type="Proteomes" id="UP000735302">
    <property type="component" value="Unassembled WGS sequence"/>
</dbReference>
<dbReference type="InterPro" id="IPR052709">
    <property type="entry name" value="Transposase-MT_Hybrid"/>
</dbReference>
<gene>
    <name evidence="1" type="ORF">PoB_004370500</name>
</gene>
<dbReference type="Gene3D" id="3.30.420.10">
    <property type="entry name" value="Ribonuclease H-like superfamily/Ribonuclease H"/>
    <property type="match status" value="1"/>
</dbReference>